<dbReference type="InterPro" id="IPR042099">
    <property type="entry name" value="ANL_N_sf"/>
</dbReference>
<dbReference type="OrthoDB" id="9803968at2"/>
<dbReference type="Pfam" id="PF13193">
    <property type="entry name" value="AMP-binding_C"/>
    <property type="match status" value="1"/>
</dbReference>
<dbReference type="InterPro" id="IPR000873">
    <property type="entry name" value="AMP-dep_synth/lig_dom"/>
</dbReference>
<dbReference type="EMBL" id="NPEU01000259">
    <property type="protein sequence ID" value="RAI35455.1"/>
    <property type="molecule type" value="Genomic_DNA"/>
</dbReference>
<dbReference type="RefSeq" id="WP_111358734.1">
    <property type="nucleotide sequence ID" value="NZ_NHSK01000103.1"/>
</dbReference>
<dbReference type="Gene3D" id="3.30.300.30">
    <property type="match status" value="1"/>
</dbReference>
<keyword evidence="4" id="KW-1185">Reference proteome</keyword>
<sequence length="536" mass="56242">MTETVATDTNAADTGATTAIEAHDAPGDSVLGRLFARAASAPEAAALTVGARRLTWRELAEAIARFAGAVGRTGVAPGERIVSLAGNSVEAVVAYLGSIAAGGIAVPLPSSLHRDDLARLIRDCAPALVVVDAASLDAVAGLAAAPVIRIGDAAPPSATGDVIGFDDFLGRGDPATRPVARPLEAGFNIIYSSGTTGVPKGIVHSHGMRDRQAARGLFGLGDDSVMLLSTPLYSNTTLLPLLATLFHGGHVVLMEKFDAEAWLALAALHRTTHTMLVPVQYQRLLAHPAFGDHDLSAFRVAQCTSAPMALALKRDILARWPGRFVEVYGVTEGGVTLILDATAHPNKLHTVGRPAPGNDVRVIGEDGREVARGETGEVVGRSPFMMTGYWRRPDADAALRWHAPDGSTYFRSGDLGAFDADGFLVLQGRKKELIISGGFNIYPGDLEAVLLAHPDVAEAAVVGAASARWGETPYAFVVPHPGREIEAGALREWANGRLGRIQRLAGVSVRDGLPRSPIGKILKTELASDPDLRSVT</sequence>
<dbReference type="PANTHER" id="PTHR43767">
    <property type="entry name" value="LONG-CHAIN-FATTY-ACID--COA LIGASE"/>
    <property type="match status" value="1"/>
</dbReference>
<protein>
    <recommendedName>
        <fullName evidence="5">4-coumarate--CoA ligase</fullName>
    </recommendedName>
</protein>
<dbReference type="InterPro" id="IPR045851">
    <property type="entry name" value="AMP-bd_C_sf"/>
</dbReference>
<comment type="caution">
    <text evidence="3">The sequence shown here is derived from an EMBL/GenBank/DDBJ whole genome shotgun (WGS) entry which is preliminary data.</text>
</comment>
<dbReference type="GO" id="GO:0016878">
    <property type="term" value="F:acid-thiol ligase activity"/>
    <property type="evidence" value="ECO:0007669"/>
    <property type="project" value="UniProtKB-ARBA"/>
</dbReference>
<reference evidence="3 4" key="1">
    <citation type="submission" date="2017-07" db="EMBL/GenBank/DDBJ databases">
        <title>Draft Genome Sequences of Select Purple Nonsulfur Bacteria.</title>
        <authorList>
            <person name="Lasarre B."/>
            <person name="Mckinlay J.B."/>
        </authorList>
    </citation>
    <scope>NUCLEOTIDE SEQUENCE [LARGE SCALE GENOMIC DNA]</scope>
    <source>
        <strain evidence="3 4">DSM 11907</strain>
    </source>
</reference>
<dbReference type="AlphaFoldDB" id="A0A327KCR7"/>
<dbReference type="Proteomes" id="UP000248863">
    <property type="component" value="Unassembled WGS sequence"/>
</dbReference>
<dbReference type="PANTHER" id="PTHR43767:SF1">
    <property type="entry name" value="NONRIBOSOMAL PEPTIDE SYNTHASE PES1 (EUROFUNG)-RELATED"/>
    <property type="match status" value="1"/>
</dbReference>
<dbReference type="Gene3D" id="3.40.50.12780">
    <property type="entry name" value="N-terminal domain of ligase-like"/>
    <property type="match status" value="1"/>
</dbReference>
<dbReference type="InterPro" id="IPR050237">
    <property type="entry name" value="ATP-dep_AMP-bd_enzyme"/>
</dbReference>
<accession>A0A327KCR7</accession>
<evidence type="ECO:0000313" key="4">
    <source>
        <dbReference type="Proteomes" id="UP000248863"/>
    </source>
</evidence>
<gene>
    <name evidence="3" type="ORF">CH338_19220</name>
</gene>
<dbReference type="InterPro" id="IPR020845">
    <property type="entry name" value="AMP-binding_CS"/>
</dbReference>
<feature type="domain" description="AMP-binding enzyme C-terminal" evidence="2">
    <location>
        <begin position="446"/>
        <end position="520"/>
    </location>
</feature>
<proteinExistence type="predicted"/>
<evidence type="ECO:0000313" key="3">
    <source>
        <dbReference type="EMBL" id="RAI35455.1"/>
    </source>
</evidence>
<dbReference type="PROSITE" id="PS00455">
    <property type="entry name" value="AMP_BINDING"/>
    <property type="match status" value="1"/>
</dbReference>
<evidence type="ECO:0000259" key="2">
    <source>
        <dbReference type="Pfam" id="PF13193"/>
    </source>
</evidence>
<dbReference type="InterPro" id="IPR025110">
    <property type="entry name" value="AMP-bd_C"/>
</dbReference>
<organism evidence="3 4">
    <name type="scientific">Rhodoplanes elegans</name>
    <dbReference type="NCBI Taxonomy" id="29408"/>
    <lineage>
        <taxon>Bacteria</taxon>
        <taxon>Pseudomonadati</taxon>
        <taxon>Pseudomonadota</taxon>
        <taxon>Alphaproteobacteria</taxon>
        <taxon>Hyphomicrobiales</taxon>
        <taxon>Nitrobacteraceae</taxon>
        <taxon>Rhodoplanes</taxon>
    </lineage>
</organism>
<evidence type="ECO:0008006" key="5">
    <source>
        <dbReference type="Google" id="ProtNLM"/>
    </source>
</evidence>
<evidence type="ECO:0000259" key="1">
    <source>
        <dbReference type="Pfam" id="PF00501"/>
    </source>
</evidence>
<name>A0A327KCR7_9BRAD</name>
<dbReference type="SUPFAM" id="SSF56801">
    <property type="entry name" value="Acetyl-CoA synthetase-like"/>
    <property type="match status" value="1"/>
</dbReference>
<dbReference type="Pfam" id="PF00501">
    <property type="entry name" value="AMP-binding"/>
    <property type="match status" value="1"/>
</dbReference>
<feature type="domain" description="AMP-dependent synthetase/ligase" evidence="1">
    <location>
        <begin position="36"/>
        <end position="390"/>
    </location>
</feature>